<evidence type="ECO:0000313" key="1">
    <source>
        <dbReference type="EMBL" id="CCH22026.1"/>
    </source>
</evidence>
<dbReference type="Proteomes" id="UP000003448">
    <property type="component" value="Unassembled WGS sequence"/>
</dbReference>
<dbReference type="STRING" id="1150864.MILUP08_46811"/>
<evidence type="ECO:0000313" key="2">
    <source>
        <dbReference type="Proteomes" id="UP000003448"/>
    </source>
</evidence>
<sequence>MATRQPAQRSWAPAVLVAVLALVFGGVTVAIEVGSRRSAADSHAKEAGAEADVTRAAQAYGAAVVAAGDPAPTDERLAAVAEGARVEVREVHRTPGLVVTVYGTAPFGTLFGVGSVAACHRVSFHDLGTATAGSVVERLVDCPPPVAWPSPS</sequence>
<gene>
    <name evidence="1" type="ORF">MILUP08_46811</name>
</gene>
<accession>I0LDX9</accession>
<comment type="caution">
    <text evidence="1">The sequence shown here is derived from an EMBL/GenBank/DDBJ whole genome shotgun (WGS) entry which is preliminary data.</text>
</comment>
<reference evidence="2" key="1">
    <citation type="journal article" date="2012" name="J. Bacteriol.">
        <title>Genome Sequence of Micromonospora lupini Lupac 08, Isolated from Root Nodules of Lupinus angustifolius.</title>
        <authorList>
            <person name="Alonso-Vega P."/>
            <person name="Normand P."/>
            <person name="Bacigalupe R."/>
            <person name="Pujic P."/>
            <person name="Lajus A."/>
            <person name="Vallenet D."/>
            <person name="Carro L."/>
            <person name="Coll P."/>
            <person name="Trujillo M.E."/>
        </authorList>
    </citation>
    <scope>NUCLEOTIDE SEQUENCE [LARGE SCALE GENOMIC DNA]</scope>
    <source>
        <strain evidence="2">Lupac 08</strain>
    </source>
</reference>
<keyword evidence="2" id="KW-1185">Reference proteome</keyword>
<dbReference type="AlphaFoldDB" id="I0LDX9"/>
<organism evidence="1 2">
    <name type="scientific">Micromonospora lupini str. Lupac 08</name>
    <dbReference type="NCBI Taxonomy" id="1150864"/>
    <lineage>
        <taxon>Bacteria</taxon>
        <taxon>Bacillati</taxon>
        <taxon>Actinomycetota</taxon>
        <taxon>Actinomycetes</taxon>
        <taxon>Micromonosporales</taxon>
        <taxon>Micromonosporaceae</taxon>
        <taxon>Micromonospora</taxon>
    </lineage>
</organism>
<dbReference type="EMBL" id="CAIE01000046">
    <property type="protein sequence ID" value="CCH22026.1"/>
    <property type="molecule type" value="Genomic_DNA"/>
</dbReference>
<name>I0LDX9_9ACTN</name>
<protein>
    <submittedName>
        <fullName evidence="1">Uncharacterized protein</fullName>
    </submittedName>
</protein>
<proteinExistence type="predicted"/>